<accession>A0ACC7LH93</accession>
<evidence type="ECO:0000313" key="1">
    <source>
        <dbReference type="EMBL" id="MFH6602869.1"/>
    </source>
</evidence>
<comment type="caution">
    <text evidence="1">The sequence shown here is derived from an EMBL/GenBank/DDBJ whole genome shotgun (WGS) entry which is preliminary data.</text>
</comment>
<gene>
    <name evidence="1" type="primary">dgt</name>
    <name evidence="1" type="ORF">ACEZ3G_05230</name>
</gene>
<organism evidence="1 2">
    <name type="scientific">Meishania litoralis</name>
    <dbReference type="NCBI Taxonomy" id="3434685"/>
    <lineage>
        <taxon>Bacteria</taxon>
        <taxon>Pseudomonadati</taxon>
        <taxon>Bacteroidota</taxon>
        <taxon>Flavobacteriia</taxon>
        <taxon>Flavobacteriales</taxon>
        <taxon>Flavobacteriaceae</taxon>
        <taxon>Meishania</taxon>
    </lineage>
</organism>
<protein>
    <submittedName>
        <fullName evidence="1">dGTP triphosphohydrolase</fullName>
    </submittedName>
</protein>
<proteinExistence type="predicted"/>
<keyword evidence="2" id="KW-1185">Reference proteome</keyword>
<name>A0ACC7LH93_9FLAO</name>
<sequence>MDWERLLSLKRHGDTHKRLRKEQDETRLGFEVDYDRIIFSSAFRSLQDKTQVIPLSKTDFVHTRLTHSLEVSVVGRSLGRIAGKQILKKHPYLAEIHGYHFNDFGAIVAAASLAHDIGNPPFGHSGEQAIGEYFKTGNGKKYRSELSEKEYQDLINFEGNANGFRLLTESREGVDGGLRLSYATLGAFMKYPKESLPKKPSRHIADKKFGFFQSEKHAFVEVAAELGLIPTREGADVSFSRHPLTYLVEAADDICYTIIDFEDGINLGLISEDFALEYLINLVKDRINTKKYNTLRYKEDRLSYLRALAINTLISDAVDLFVANESKILNGTFETSLLDKSKYQAQIRDILAISVGNIYNSREVVDKEIAGYKVIFDILEVLTNALVGKMSGQASKYDGLILKILPEFYTGEETSLYRIVLNACCYVASLSDSSAVHLHSKITGTDFNLS</sequence>
<dbReference type="EMBL" id="JBHFPV010000001">
    <property type="protein sequence ID" value="MFH6602869.1"/>
    <property type="molecule type" value="Genomic_DNA"/>
</dbReference>
<reference evidence="1" key="1">
    <citation type="submission" date="2024-09" db="EMBL/GenBank/DDBJ databases">
        <authorList>
            <person name="Liu J."/>
        </authorList>
    </citation>
    <scope>NUCLEOTIDE SEQUENCE</scope>
    <source>
        <strain evidence="1">NBU2967</strain>
    </source>
</reference>
<evidence type="ECO:0000313" key="2">
    <source>
        <dbReference type="Proteomes" id="UP001595191"/>
    </source>
</evidence>
<dbReference type="Proteomes" id="UP001595191">
    <property type="component" value="Unassembled WGS sequence"/>
</dbReference>